<sequence>MDGKKLHVALLASPGMGHLIPILVLGNRLASHHHAKVTILVITTRSSAAETQVLKEKSKLVDILEIPPVDISSLVDTNTKITTQICIMVRESLPGIRSTLALMNPQPDLLIVDLFGTEVLPIATEFGIPKYVYITSNAWFTALTVYCPVLDKEIVGEYVDQKEPLKIPGCKPVRPEDVVDPMLDRSDQQYREYLRKGMEFGSGDGILMNTWEDLEPVTLKAMRENEALKAMVKAPVYPVGPLRREPEPDRFKSEIKEWLDIQPNESVLYVSFGSGGSLSAEQIIELAYGLEMSQQRFIWVVRPPPAKGASDASFFITGRFSDGTPDFLPEGFLSRTKEVGLVIPEWAQQVEILRHTSVGGFLSHCGWNSCLESITNGVPFIAWPLYAEQRTNATLLTEELGVAVRPKVLPTKKVVDREEIEEMVRKVMQYKEGKVMRKKIKQLKTSGDKALSKEGSSFNSMCNVLRDAKTKLKAPCSARII</sequence>
<evidence type="ECO:0000313" key="2">
    <source>
        <dbReference type="Proteomes" id="UP001060085"/>
    </source>
</evidence>
<reference evidence="2" key="1">
    <citation type="journal article" date="2023" name="Nat. Plants">
        <title>Single-cell RNA sequencing provides a high-resolution roadmap for understanding the multicellular compartmentation of specialized metabolism.</title>
        <authorList>
            <person name="Sun S."/>
            <person name="Shen X."/>
            <person name="Li Y."/>
            <person name="Li Y."/>
            <person name="Wang S."/>
            <person name="Li R."/>
            <person name="Zhang H."/>
            <person name="Shen G."/>
            <person name="Guo B."/>
            <person name="Wei J."/>
            <person name="Xu J."/>
            <person name="St-Pierre B."/>
            <person name="Chen S."/>
            <person name="Sun C."/>
        </authorList>
    </citation>
    <scope>NUCLEOTIDE SEQUENCE [LARGE SCALE GENOMIC DNA]</scope>
</reference>
<evidence type="ECO:0000313" key="1">
    <source>
        <dbReference type="EMBL" id="KAI5684234.1"/>
    </source>
</evidence>
<gene>
    <name evidence="1" type="ORF">M9H77_05462</name>
</gene>
<name>A0ACC0CH75_CATRO</name>
<protein>
    <submittedName>
        <fullName evidence="1">Uncharacterized protein</fullName>
    </submittedName>
</protein>
<dbReference type="Proteomes" id="UP001060085">
    <property type="component" value="Linkage Group LG01"/>
</dbReference>
<dbReference type="EMBL" id="CM044701">
    <property type="protein sequence ID" value="KAI5684234.1"/>
    <property type="molecule type" value="Genomic_DNA"/>
</dbReference>
<accession>A0ACC0CH75</accession>
<comment type="caution">
    <text evidence="1">The sequence shown here is derived from an EMBL/GenBank/DDBJ whole genome shotgun (WGS) entry which is preliminary data.</text>
</comment>
<keyword evidence="2" id="KW-1185">Reference proteome</keyword>
<proteinExistence type="predicted"/>
<organism evidence="1 2">
    <name type="scientific">Catharanthus roseus</name>
    <name type="common">Madagascar periwinkle</name>
    <name type="synonym">Vinca rosea</name>
    <dbReference type="NCBI Taxonomy" id="4058"/>
    <lineage>
        <taxon>Eukaryota</taxon>
        <taxon>Viridiplantae</taxon>
        <taxon>Streptophyta</taxon>
        <taxon>Embryophyta</taxon>
        <taxon>Tracheophyta</taxon>
        <taxon>Spermatophyta</taxon>
        <taxon>Magnoliopsida</taxon>
        <taxon>eudicotyledons</taxon>
        <taxon>Gunneridae</taxon>
        <taxon>Pentapetalae</taxon>
        <taxon>asterids</taxon>
        <taxon>lamiids</taxon>
        <taxon>Gentianales</taxon>
        <taxon>Apocynaceae</taxon>
        <taxon>Rauvolfioideae</taxon>
        <taxon>Vinceae</taxon>
        <taxon>Catharanthinae</taxon>
        <taxon>Catharanthus</taxon>
    </lineage>
</organism>